<sequence length="77" mass="7881">MLQGRTEGGLAPSAPFLPGRSVTIRRSTGSVGRGSTCPPDSPSGTIEDLASRTQKGASCSGMLNTDFKQVSRALSAL</sequence>
<protein>
    <submittedName>
        <fullName evidence="2">Uncharacterized protein</fullName>
    </submittedName>
</protein>
<accession>A0A517ZD52</accession>
<organism evidence="2 3">
    <name type="scientific">Maioricimonas rarisocia</name>
    <dbReference type="NCBI Taxonomy" id="2528026"/>
    <lineage>
        <taxon>Bacteria</taxon>
        <taxon>Pseudomonadati</taxon>
        <taxon>Planctomycetota</taxon>
        <taxon>Planctomycetia</taxon>
        <taxon>Planctomycetales</taxon>
        <taxon>Planctomycetaceae</taxon>
        <taxon>Maioricimonas</taxon>
    </lineage>
</organism>
<gene>
    <name evidence="2" type="ORF">Mal4_47530</name>
</gene>
<evidence type="ECO:0000313" key="3">
    <source>
        <dbReference type="Proteomes" id="UP000320496"/>
    </source>
</evidence>
<evidence type="ECO:0000256" key="1">
    <source>
        <dbReference type="SAM" id="MobiDB-lite"/>
    </source>
</evidence>
<name>A0A517ZD52_9PLAN</name>
<dbReference type="AlphaFoldDB" id="A0A517ZD52"/>
<dbReference type="Proteomes" id="UP000320496">
    <property type="component" value="Chromosome"/>
</dbReference>
<evidence type="ECO:0000313" key="2">
    <source>
        <dbReference type="EMBL" id="QDU40397.1"/>
    </source>
</evidence>
<reference evidence="2 3" key="1">
    <citation type="submission" date="2019-02" db="EMBL/GenBank/DDBJ databases">
        <title>Deep-cultivation of Planctomycetes and their phenomic and genomic characterization uncovers novel biology.</title>
        <authorList>
            <person name="Wiegand S."/>
            <person name="Jogler M."/>
            <person name="Boedeker C."/>
            <person name="Pinto D."/>
            <person name="Vollmers J."/>
            <person name="Rivas-Marin E."/>
            <person name="Kohn T."/>
            <person name="Peeters S.H."/>
            <person name="Heuer A."/>
            <person name="Rast P."/>
            <person name="Oberbeckmann S."/>
            <person name="Bunk B."/>
            <person name="Jeske O."/>
            <person name="Meyerdierks A."/>
            <person name="Storesund J.E."/>
            <person name="Kallscheuer N."/>
            <person name="Luecker S."/>
            <person name="Lage O.M."/>
            <person name="Pohl T."/>
            <person name="Merkel B.J."/>
            <person name="Hornburger P."/>
            <person name="Mueller R.-W."/>
            <person name="Bruemmer F."/>
            <person name="Labrenz M."/>
            <person name="Spormann A.M."/>
            <person name="Op den Camp H."/>
            <person name="Overmann J."/>
            <person name="Amann R."/>
            <person name="Jetten M.S.M."/>
            <person name="Mascher T."/>
            <person name="Medema M.H."/>
            <person name="Devos D.P."/>
            <person name="Kaster A.-K."/>
            <person name="Ovreas L."/>
            <person name="Rohde M."/>
            <person name="Galperin M.Y."/>
            <person name="Jogler C."/>
        </authorList>
    </citation>
    <scope>NUCLEOTIDE SEQUENCE [LARGE SCALE GENOMIC DNA]</scope>
    <source>
        <strain evidence="2 3">Mal4</strain>
    </source>
</reference>
<feature type="compositionally biased region" description="Polar residues" evidence="1">
    <location>
        <begin position="51"/>
        <end position="61"/>
    </location>
</feature>
<dbReference type="EMBL" id="CP036275">
    <property type="protein sequence ID" value="QDU40397.1"/>
    <property type="molecule type" value="Genomic_DNA"/>
</dbReference>
<proteinExistence type="predicted"/>
<feature type="region of interest" description="Disordered" evidence="1">
    <location>
        <begin position="1"/>
        <end position="61"/>
    </location>
</feature>
<dbReference type="KEGG" id="mri:Mal4_47530"/>
<keyword evidence="3" id="KW-1185">Reference proteome</keyword>